<dbReference type="PANTHER" id="PTHR33375">
    <property type="entry name" value="CHROMOSOME-PARTITIONING PROTEIN PARB-RELATED"/>
    <property type="match status" value="1"/>
</dbReference>
<keyword evidence="2" id="KW-0159">Chromosome partition</keyword>
<dbReference type="Gene3D" id="3.90.1530.30">
    <property type="match status" value="1"/>
</dbReference>
<dbReference type="EMBL" id="JAUDCG010000016">
    <property type="protein sequence ID" value="MDM8156997.1"/>
    <property type="molecule type" value="Genomic_DNA"/>
</dbReference>
<dbReference type="InterPro" id="IPR003115">
    <property type="entry name" value="ParB_N"/>
</dbReference>
<dbReference type="Pfam" id="PF02195">
    <property type="entry name" value="ParB_N"/>
    <property type="match status" value="1"/>
</dbReference>
<comment type="caution">
    <text evidence="4">The sequence shown here is derived from an EMBL/GenBank/DDBJ whole genome shotgun (WGS) entry which is preliminary data.</text>
</comment>
<dbReference type="Proteomes" id="UP001529340">
    <property type="component" value="Unassembled WGS sequence"/>
</dbReference>
<dbReference type="SUPFAM" id="SSF109709">
    <property type="entry name" value="KorB DNA-binding domain-like"/>
    <property type="match status" value="1"/>
</dbReference>
<dbReference type="PANTHER" id="PTHR33375:SF1">
    <property type="entry name" value="CHROMOSOME-PARTITIONING PROTEIN PARB-RELATED"/>
    <property type="match status" value="1"/>
</dbReference>
<reference evidence="4 5" key="2">
    <citation type="submission" date="2023-06" db="EMBL/GenBank/DDBJ databases">
        <title>Identification and characterization of horizontal gene transfer across gut microbiota members of farm animals based on homology search.</title>
        <authorList>
            <person name="Schwarzerova J."/>
            <person name="Nykrynova M."/>
            <person name="Jureckova K."/>
            <person name="Cejkova D."/>
            <person name="Rychlik I."/>
        </authorList>
    </citation>
    <scope>NUCLEOTIDE SEQUENCE [LARGE SCALE GENOMIC DNA]</scope>
    <source>
        <strain evidence="4 5">ET39</strain>
    </source>
</reference>
<dbReference type="Pfam" id="PF17762">
    <property type="entry name" value="HTH_ParB"/>
    <property type="match status" value="1"/>
</dbReference>
<dbReference type="InterPro" id="IPR036086">
    <property type="entry name" value="ParB/Sulfiredoxin_sf"/>
</dbReference>
<dbReference type="CDD" id="cd16393">
    <property type="entry name" value="SPO0J_N"/>
    <property type="match status" value="1"/>
</dbReference>
<protein>
    <submittedName>
        <fullName evidence="4">ParB/RepB/Spo0J family partition protein</fullName>
    </submittedName>
</protein>
<dbReference type="InterPro" id="IPR004437">
    <property type="entry name" value="ParB/RepB/Spo0J"/>
</dbReference>
<dbReference type="NCBIfam" id="TIGR00180">
    <property type="entry name" value="parB_part"/>
    <property type="match status" value="1"/>
</dbReference>
<proteinExistence type="inferred from homology"/>
<evidence type="ECO:0000259" key="3">
    <source>
        <dbReference type="SMART" id="SM00470"/>
    </source>
</evidence>
<comment type="similarity">
    <text evidence="1">Belongs to the ParB family.</text>
</comment>
<keyword evidence="5" id="KW-1185">Reference proteome</keyword>
<reference evidence="4 5" key="3">
    <citation type="submission" date="2023-06" db="EMBL/GenBank/DDBJ databases">
        <authorList>
            <person name="Zeman M."/>
            <person name="Kubasova T."/>
            <person name="Jahodarova E."/>
            <person name="Nykrynova M."/>
            <person name="Rychlik I."/>
        </authorList>
    </citation>
    <scope>NUCLEOTIDE SEQUENCE [LARGE SCALE GENOMIC DNA]</scope>
    <source>
        <strain evidence="4 5">ET39</strain>
    </source>
</reference>
<reference evidence="5" key="1">
    <citation type="submission" date="2023-06" db="EMBL/GenBank/DDBJ databases">
        <title>Identification and characterization of horizontal gene transfer across gut microbiota members of farm animals based on homology search.</title>
        <authorList>
            <person name="Zeman M."/>
            <person name="Kubasova T."/>
            <person name="Jahodarova E."/>
            <person name="Nykrynova M."/>
            <person name="Rychlik I."/>
        </authorList>
    </citation>
    <scope>NUCLEOTIDE SEQUENCE [LARGE SCALE GENOMIC DNA]</scope>
    <source>
        <strain evidence="5">ET39</strain>
    </source>
</reference>
<accession>A0ABT7UBL6</accession>
<dbReference type="Gene3D" id="1.10.10.2830">
    <property type="match status" value="1"/>
</dbReference>
<evidence type="ECO:0000256" key="1">
    <source>
        <dbReference type="ARBA" id="ARBA00006295"/>
    </source>
</evidence>
<feature type="domain" description="ParB-like N-terminal" evidence="3">
    <location>
        <begin position="41"/>
        <end position="130"/>
    </location>
</feature>
<name>A0ABT7UBL6_9FIRM</name>
<dbReference type="SMART" id="SM00470">
    <property type="entry name" value="ParB"/>
    <property type="match status" value="1"/>
</dbReference>
<evidence type="ECO:0000313" key="5">
    <source>
        <dbReference type="Proteomes" id="UP001529340"/>
    </source>
</evidence>
<gene>
    <name evidence="4" type="ORF">QUV96_05025</name>
</gene>
<dbReference type="InterPro" id="IPR041468">
    <property type="entry name" value="HTH_ParB/Spo0J"/>
</dbReference>
<dbReference type="InterPro" id="IPR050336">
    <property type="entry name" value="Chromosome_partition/occlusion"/>
</dbReference>
<evidence type="ECO:0000256" key="2">
    <source>
        <dbReference type="ARBA" id="ARBA00022829"/>
    </source>
</evidence>
<evidence type="ECO:0000313" key="4">
    <source>
        <dbReference type="EMBL" id="MDM8156997.1"/>
    </source>
</evidence>
<sequence length="296" mass="33486">MAKKSEARLGKGLAAIFGEDVSEVLEDIQQGKSDTNVSGRFEVAVEEVRPNPYQPRKSFDDARLQELAQSIRQHGVFTPILVKKSVGGYELIAGERRLRASKLAGLKKIPAILMEFDDQQMMEIALLENIQREDLNAIEEAKAYEKLIKKLGYTQEELASRIGKSREHVANTLRLLKLPVSLQGYVMNHQLSMGHARALLGLSDEKQMEELARQVVREQLSVRAVEKLVKEAQKPKAKKKEKPRDIHMEALCRRLEARFQTTVKIAPHQLTIQFADDDDLNRILELLGALEESEQA</sequence>
<organism evidence="4 5">
    <name type="scientific">Amedibacillus dolichus</name>
    <dbReference type="NCBI Taxonomy" id="31971"/>
    <lineage>
        <taxon>Bacteria</taxon>
        <taxon>Bacillati</taxon>
        <taxon>Bacillota</taxon>
        <taxon>Erysipelotrichia</taxon>
        <taxon>Erysipelotrichales</taxon>
        <taxon>Erysipelotrichaceae</taxon>
        <taxon>Amedibacillus</taxon>
    </lineage>
</organism>
<dbReference type="SUPFAM" id="SSF110849">
    <property type="entry name" value="ParB/Sulfiredoxin"/>
    <property type="match status" value="1"/>
</dbReference>
<dbReference type="RefSeq" id="WP_289607460.1">
    <property type="nucleotide sequence ID" value="NZ_JAUDCG010000016.1"/>
</dbReference>